<proteinExistence type="predicted"/>
<reference evidence="3 4" key="1">
    <citation type="submission" date="2023-08" db="EMBL/GenBank/DDBJ databases">
        <title>Pseudoalteromonas haloplanktis LL1 genome.</title>
        <authorList>
            <person name="Wu S."/>
        </authorList>
    </citation>
    <scope>NUCLEOTIDE SEQUENCE [LARGE SCALE GENOMIC DNA]</scope>
    <source>
        <strain evidence="3 4">LL1</strain>
    </source>
</reference>
<evidence type="ECO:0000256" key="2">
    <source>
        <dbReference type="ARBA" id="ARBA00023143"/>
    </source>
</evidence>
<gene>
    <name evidence="3" type="ORF">RC083_22090</name>
</gene>
<keyword evidence="3" id="KW-0282">Flagellum</keyword>
<sequence>QLDLKAVEGVAGGLGQSVGSATGVNSGPGNGVTGSIDINGLKPVSITLANDDSAQTVAAKINAEKSTTGVEATAQTSVKIDTSTLTADGTFSFNLNGQSISANATDEDMTSVAAAINDKSTSTGVSATIDDAGDLILSNNDGADIKIDTVTINGGVDGANVTAYALDAKGVAETTGIVLEDDSG</sequence>
<protein>
    <submittedName>
        <fullName evidence="3">Flagellin hook IN motif-containing protein</fullName>
    </submittedName>
</protein>
<dbReference type="Pfam" id="PF07196">
    <property type="entry name" value="Flagellin_IN"/>
    <property type="match status" value="2"/>
</dbReference>
<keyword evidence="2" id="KW-0975">Bacterial flagellum</keyword>
<keyword evidence="3" id="KW-0969">Cilium</keyword>
<evidence type="ECO:0000313" key="4">
    <source>
        <dbReference type="Proteomes" id="UP001226574"/>
    </source>
</evidence>
<dbReference type="RefSeq" id="WP_309039913.1">
    <property type="nucleotide sequence ID" value="NZ_JAVIFY010000053.1"/>
</dbReference>
<evidence type="ECO:0000256" key="1">
    <source>
        <dbReference type="ARBA" id="ARBA00004365"/>
    </source>
</evidence>
<dbReference type="Gene3D" id="3.30.70.2120">
    <property type="match status" value="1"/>
</dbReference>
<name>A0ABU1BIF7_PSEHA</name>
<feature type="non-terminal residue" evidence="3">
    <location>
        <position position="1"/>
    </location>
</feature>
<feature type="non-terminal residue" evidence="3">
    <location>
        <position position="184"/>
    </location>
</feature>
<evidence type="ECO:0000313" key="3">
    <source>
        <dbReference type="EMBL" id="MDQ9094241.1"/>
    </source>
</evidence>
<keyword evidence="3" id="KW-0966">Cell projection</keyword>
<accession>A0ABU1BIF7</accession>
<organism evidence="3 4">
    <name type="scientific">Pseudoalteromonas haloplanktis</name>
    <name type="common">Alteromonas haloplanktis</name>
    <dbReference type="NCBI Taxonomy" id="228"/>
    <lineage>
        <taxon>Bacteria</taxon>
        <taxon>Pseudomonadati</taxon>
        <taxon>Pseudomonadota</taxon>
        <taxon>Gammaproteobacteria</taxon>
        <taxon>Alteromonadales</taxon>
        <taxon>Pseudoalteromonadaceae</taxon>
        <taxon>Pseudoalteromonas</taxon>
    </lineage>
</organism>
<comment type="caution">
    <text evidence="3">The sequence shown here is derived from an EMBL/GenBank/DDBJ whole genome shotgun (WGS) entry which is preliminary data.</text>
</comment>
<keyword evidence="4" id="KW-1185">Reference proteome</keyword>
<dbReference type="InterPro" id="IPR010810">
    <property type="entry name" value="Flagellin_hook_IN_motif"/>
</dbReference>
<comment type="subcellular location">
    <subcellularLocation>
        <location evidence="1">Bacterial flagellum</location>
    </subcellularLocation>
</comment>
<dbReference type="EMBL" id="JAVIFY010000053">
    <property type="protein sequence ID" value="MDQ9094241.1"/>
    <property type="molecule type" value="Genomic_DNA"/>
</dbReference>
<dbReference type="Proteomes" id="UP001226574">
    <property type="component" value="Unassembled WGS sequence"/>
</dbReference>